<gene>
    <name evidence="2" type="ORF">MIZ03_2161</name>
    <name evidence="3" type="ORF">MIZ03_4356</name>
</gene>
<organism evidence="3 4">
    <name type="scientific">Rhodoferax lithotrophicus</name>
    <dbReference type="NCBI Taxonomy" id="2798804"/>
    <lineage>
        <taxon>Bacteria</taxon>
        <taxon>Pseudomonadati</taxon>
        <taxon>Pseudomonadota</taxon>
        <taxon>Betaproteobacteria</taxon>
        <taxon>Burkholderiales</taxon>
        <taxon>Comamonadaceae</taxon>
        <taxon>Rhodoferax</taxon>
    </lineage>
</organism>
<sequence>MNSRKRKRAISVITIGGLLLDSLELFASNFDKIELMLLSLGFVFCGAVAFRFQQQRAHRQLDLRCDSALW</sequence>
<dbReference type="EMBL" id="AP024238">
    <property type="protein sequence ID" value="BCO27273.1"/>
    <property type="molecule type" value="Genomic_DNA"/>
</dbReference>
<protein>
    <submittedName>
        <fullName evidence="3">Uncharacterized protein</fullName>
    </submittedName>
</protein>
<keyword evidence="1" id="KW-0812">Transmembrane</keyword>
<evidence type="ECO:0000313" key="4">
    <source>
        <dbReference type="Proteomes" id="UP000824366"/>
    </source>
</evidence>
<evidence type="ECO:0000313" key="3">
    <source>
        <dbReference type="EMBL" id="BCO29433.1"/>
    </source>
</evidence>
<keyword evidence="1" id="KW-0472">Membrane</keyword>
<dbReference type="RefSeq" id="WP_223905461.1">
    <property type="nucleotide sequence ID" value="NZ_AP024238.1"/>
</dbReference>
<accession>A0ABN6DCF3</accession>
<keyword evidence="1" id="KW-1133">Transmembrane helix</keyword>
<evidence type="ECO:0000313" key="2">
    <source>
        <dbReference type="EMBL" id="BCO27273.1"/>
    </source>
</evidence>
<keyword evidence="4" id="KW-1185">Reference proteome</keyword>
<dbReference type="EMBL" id="AP024238">
    <property type="protein sequence ID" value="BCO29433.1"/>
    <property type="molecule type" value="Genomic_DNA"/>
</dbReference>
<dbReference type="Proteomes" id="UP000824366">
    <property type="component" value="Chromosome"/>
</dbReference>
<proteinExistence type="predicted"/>
<feature type="transmembrane region" description="Helical" evidence="1">
    <location>
        <begin position="35"/>
        <end position="52"/>
    </location>
</feature>
<name>A0ABN6DCF3_9BURK</name>
<evidence type="ECO:0000256" key="1">
    <source>
        <dbReference type="SAM" id="Phobius"/>
    </source>
</evidence>
<reference evidence="3 4" key="1">
    <citation type="journal article" date="2021" name="Microbiol. Spectr.">
        <title>A Single Bacterium Capable of Oxidation and Reduction of Iron at Circumneutral pH.</title>
        <authorList>
            <person name="Kato S."/>
            <person name="Ohkuma M."/>
        </authorList>
    </citation>
    <scope>NUCLEOTIDE SEQUENCE [LARGE SCALE GENOMIC DNA]</scope>
    <source>
        <strain evidence="3 4">MIZ03</strain>
    </source>
</reference>